<accession>A0A8S1D9U2</accession>
<evidence type="ECO:0000313" key="2">
    <source>
        <dbReference type="Proteomes" id="UP000494165"/>
    </source>
</evidence>
<protein>
    <submittedName>
        <fullName evidence="1">Uncharacterized protein</fullName>
    </submittedName>
</protein>
<dbReference type="Gene3D" id="3.80.10.10">
    <property type="entry name" value="Ribonuclease Inhibitor"/>
    <property type="match status" value="1"/>
</dbReference>
<dbReference type="AlphaFoldDB" id="A0A8S1D9U2"/>
<gene>
    <name evidence="1" type="ORF">CLODIP_2_CD10076</name>
</gene>
<reference evidence="1 2" key="1">
    <citation type="submission" date="2020-04" db="EMBL/GenBank/DDBJ databases">
        <authorList>
            <person name="Alioto T."/>
            <person name="Alioto T."/>
            <person name="Gomez Garrido J."/>
        </authorList>
    </citation>
    <scope>NUCLEOTIDE SEQUENCE [LARGE SCALE GENOMIC DNA]</scope>
</reference>
<proteinExistence type="predicted"/>
<name>A0A8S1D9U2_9INSE</name>
<keyword evidence="2" id="KW-1185">Reference proteome</keyword>
<dbReference type="SUPFAM" id="SSF52058">
    <property type="entry name" value="L domain-like"/>
    <property type="match status" value="1"/>
</dbReference>
<organism evidence="1 2">
    <name type="scientific">Cloeon dipterum</name>
    <dbReference type="NCBI Taxonomy" id="197152"/>
    <lineage>
        <taxon>Eukaryota</taxon>
        <taxon>Metazoa</taxon>
        <taxon>Ecdysozoa</taxon>
        <taxon>Arthropoda</taxon>
        <taxon>Hexapoda</taxon>
        <taxon>Insecta</taxon>
        <taxon>Pterygota</taxon>
        <taxon>Palaeoptera</taxon>
        <taxon>Ephemeroptera</taxon>
        <taxon>Pisciforma</taxon>
        <taxon>Baetidae</taxon>
        <taxon>Cloeon</taxon>
    </lineage>
</organism>
<dbReference type="InterPro" id="IPR032675">
    <property type="entry name" value="LRR_dom_sf"/>
</dbReference>
<comment type="caution">
    <text evidence="1">The sequence shown here is derived from an EMBL/GenBank/DDBJ whole genome shotgun (WGS) entry which is preliminary data.</text>
</comment>
<evidence type="ECO:0000313" key="1">
    <source>
        <dbReference type="EMBL" id="CAB3376995.1"/>
    </source>
</evidence>
<dbReference type="Proteomes" id="UP000494165">
    <property type="component" value="Unassembled WGS sequence"/>
</dbReference>
<dbReference type="EMBL" id="CADEPI010000137">
    <property type="protein sequence ID" value="CAB3376995.1"/>
    <property type="molecule type" value="Genomic_DNA"/>
</dbReference>
<sequence length="639" mass="73599">MWNCSKISIENKESEKFLEMQASCRLEYQSPQLQCWIVARQRYIIFISSMRHIKMNDAEKLEMTKRRINNLRLGNISLLKLSMTQAVKNICSYDVGDLEKLVKSTEMLNAPLFLEKIFEAFMNLKSTERQMPSANDFEKRLRVLSYLLSVRSNVETIEIGNGLLSFCPDSSKASNCLKVAQMISNSSLTETISTLIIDVDLSHIRPILIIEEMVESICKLGKLKKLEIYSFELAYSHVKRICNSLPELKILFIKFLHDKFPDLNDIEDVKSTFSRLEHLGFPCSMSIIIPSAERYRQLKDFCIRHLPNLEFISTALYPRLSSCKEEHLPLAPSSLLGLQINYPGLPHLHTLFPSLWFLKINWVNTNEVDKNSLPRFTKIQQLFLRNVHSRKSLLDLLDVYGRNMTELHVLPRPGIVITLDIFTILNFCPKLERLCLWETTIEDPIPISNFANLREIHILFYNNRPPSKVDFLSTILAAPGLVHVNLFLPHDCLDAVDLNLLEWFISRKKILQNLVHLQFGIRFTSPEFEYDAAIMGAFGNFIKSASALLPKLINLQVIYLFNDNVSRRYLGNFVRRYGSQAAIRDLGAVLSDWFNDPYLKLFLEAYDPRSRNKKSGDAVNPTVYVFTGGNIFDTDFSDS</sequence>